<dbReference type="InterPro" id="IPR011042">
    <property type="entry name" value="6-blade_b-propeller_TolB-like"/>
</dbReference>
<organism evidence="3 4">
    <name type="scientific">Pocillopora damicornis</name>
    <name type="common">Cauliflower coral</name>
    <name type="synonym">Millepora damicornis</name>
    <dbReference type="NCBI Taxonomy" id="46731"/>
    <lineage>
        <taxon>Eukaryota</taxon>
        <taxon>Metazoa</taxon>
        <taxon>Cnidaria</taxon>
        <taxon>Anthozoa</taxon>
        <taxon>Hexacorallia</taxon>
        <taxon>Scleractinia</taxon>
        <taxon>Astrocoeniina</taxon>
        <taxon>Pocilloporidae</taxon>
        <taxon>Pocillopora</taxon>
    </lineage>
</organism>
<dbReference type="Proteomes" id="UP000275408">
    <property type="component" value="Unassembled WGS sequence"/>
</dbReference>
<dbReference type="InterPro" id="IPR001258">
    <property type="entry name" value="NHL_repeat"/>
</dbReference>
<protein>
    <submittedName>
        <fullName evidence="3">Uncharacterized protein</fullName>
    </submittedName>
</protein>
<comment type="caution">
    <text evidence="3">The sequence shown here is derived from an EMBL/GenBank/DDBJ whole genome shotgun (WGS) entry which is preliminary data.</text>
</comment>
<evidence type="ECO:0000313" key="4">
    <source>
        <dbReference type="Proteomes" id="UP000275408"/>
    </source>
</evidence>
<feature type="repeat" description="NHL" evidence="2">
    <location>
        <begin position="93"/>
        <end position="131"/>
    </location>
</feature>
<keyword evidence="4" id="KW-1185">Reference proteome</keyword>
<dbReference type="PROSITE" id="PS51125">
    <property type="entry name" value="NHL"/>
    <property type="match status" value="1"/>
</dbReference>
<dbReference type="EMBL" id="RCHS01003286">
    <property type="protein sequence ID" value="RMX42770.1"/>
    <property type="molecule type" value="Genomic_DNA"/>
</dbReference>
<proteinExistence type="predicted"/>
<evidence type="ECO:0000313" key="3">
    <source>
        <dbReference type="EMBL" id="RMX42770.1"/>
    </source>
</evidence>
<accession>A0A3M6TN18</accession>
<evidence type="ECO:0000256" key="1">
    <source>
        <dbReference type="ARBA" id="ARBA00022737"/>
    </source>
</evidence>
<gene>
    <name evidence="3" type="ORF">pdam_00025893</name>
</gene>
<evidence type="ECO:0000256" key="2">
    <source>
        <dbReference type="PROSITE-ProRule" id="PRU00504"/>
    </source>
</evidence>
<dbReference type="Gene3D" id="2.120.10.30">
    <property type="entry name" value="TolB, C-terminal domain"/>
    <property type="match status" value="1"/>
</dbReference>
<keyword evidence="1" id="KW-0677">Repeat</keyword>
<name>A0A3M6TN18_POCDA</name>
<reference evidence="3 4" key="1">
    <citation type="journal article" date="2018" name="Sci. Rep.">
        <title>Comparative analysis of the Pocillopora damicornis genome highlights role of immune system in coral evolution.</title>
        <authorList>
            <person name="Cunning R."/>
            <person name="Bay R.A."/>
            <person name="Gillette P."/>
            <person name="Baker A.C."/>
            <person name="Traylor-Knowles N."/>
        </authorList>
    </citation>
    <scope>NUCLEOTIDE SEQUENCE [LARGE SCALE GENOMIC DNA]</scope>
    <source>
        <strain evidence="3">RSMAS</strain>
        <tissue evidence="3">Whole animal</tissue>
    </source>
</reference>
<sequence>MPNNNSIRGQNVLFGAYTVRNDWFPKRRMIPNELGSLGEGTSDGSLYHRVLWYGYGYGYVIERDLFLESTGNQEPISNELRIQQLNVQTGNFVKSFGKEGSGDGEFVSPVGVCITGDGRFIVVTEFANSRI</sequence>
<dbReference type="AlphaFoldDB" id="A0A3M6TN18"/>